<feature type="region of interest" description="Disordered" evidence="4">
    <location>
        <begin position="1"/>
        <end position="67"/>
    </location>
</feature>
<dbReference type="InterPro" id="IPR051201">
    <property type="entry name" value="Chloro_Bact_Ser_Proteases"/>
</dbReference>
<dbReference type="Gene3D" id="2.30.42.10">
    <property type="match status" value="1"/>
</dbReference>
<dbReference type="InterPro" id="IPR009003">
    <property type="entry name" value="Peptidase_S1_PA"/>
</dbReference>
<keyword evidence="5" id="KW-0472">Membrane</keyword>
<dbReference type="AlphaFoldDB" id="A0A6N7XK06"/>
<feature type="domain" description="PDZ" evidence="6">
    <location>
        <begin position="301"/>
        <end position="409"/>
    </location>
</feature>
<dbReference type="Gene3D" id="2.40.10.10">
    <property type="entry name" value="Trypsin-like serine proteases"/>
    <property type="match status" value="2"/>
</dbReference>
<name>A0A6N7XK06_9FIRM</name>
<dbReference type="PANTHER" id="PTHR43343:SF3">
    <property type="entry name" value="PROTEASE DO-LIKE 8, CHLOROPLASTIC"/>
    <property type="match status" value="1"/>
</dbReference>
<keyword evidence="5" id="KW-0812">Transmembrane</keyword>
<comment type="caution">
    <text evidence="7">The sequence shown here is derived from an EMBL/GenBank/DDBJ whole genome shotgun (WGS) entry which is preliminary data.</text>
</comment>
<dbReference type="GO" id="GO:0004252">
    <property type="term" value="F:serine-type endopeptidase activity"/>
    <property type="evidence" value="ECO:0007669"/>
    <property type="project" value="InterPro"/>
</dbReference>
<dbReference type="InterPro" id="IPR043504">
    <property type="entry name" value="Peptidase_S1_PA_chymotrypsin"/>
</dbReference>
<keyword evidence="5" id="KW-1133">Transmembrane helix</keyword>
<comment type="similarity">
    <text evidence="1">Belongs to the peptidase S1C family.</text>
</comment>
<dbReference type="SMART" id="SM00228">
    <property type="entry name" value="PDZ"/>
    <property type="match status" value="1"/>
</dbReference>
<proteinExistence type="inferred from homology"/>
<evidence type="ECO:0000256" key="3">
    <source>
        <dbReference type="ARBA" id="ARBA00022801"/>
    </source>
</evidence>
<evidence type="ECO:0000313" key="8">
    <source>
        <dbReference type="Proteomes" id="UP000469424"/>
    </source>
</evidence>
<dbReference type="SUPFAM" id="SSF50156">
    <property type="entry name" value="PDZ domain-like"/>
    <property type="match status" value="1"/>
</dbReference>
<reference evidence="7 8" key="1">
    <citation type="submission" date="2019-08" db="EMBL/GenBank/DDBJ databases">
        <title>In-depth cultivation of the pig gut microbiome towards novel bacterial diversity and tailored functional studies.</title>
        <authorList>
            <person name="Wylensek D."/>
            <person name="Hitch T.C.A."/>
            <person name="Clavel T."/>
        </authorList>
    </citation>
    <scope>NUCLEOTIDE SEQUENCE [LARGE SCALE GENOMIC DNA]</scope>
    <source>
        <strain evidence="7 8">WCA-MUC-591-APC-4B</strain>
    </source>
</reference>
<accession>A0A6N7XK06</accession>
<keyword evidence="2" id="KW-0645">Protease</keyword>
<organism evidence="7 8">
    <name type="scientific">Mogibacterium kristiansenii</name>
    <dbReference type="NCBI Taxonomy" id="2606708"/>
    <lineage>
        <taxon>Bacteria</taxon>
        <taxon>Bacillati</taxon>
        <taxon>Bacillota</taxon>
        <taxon>Clostridia</taxon>
        <taxon>Peptostreptococcales</taxon>
        <taxon>Anaerovoracaceae</taxon>
        <taxon>Mogibacterium</taxon>
    </lineage>
</organism>
<dbReference type="InterPro" id="IPR036034">
    <property type="entry name" value="PDZ_sf"/>
</dbReference>
<evidence type="ECO:0000313" key="7">
    <source>
        <dbReference type="EMBL" id="MST71294.1"/>
    </source>
</evidence>
<dbReference type="Pfam" id="PF13180">
    <property type="entry name" value="PDZ_2"/>
    <property type="match status" value="1"/>
</dbReference>
<feature type="transmembrane region" description="Helical" evidence="5">
    <location>
        <begin position="74"/>
        <end position="94"/>
    </location>
</feature>
<keyword evidence="8" id="KW-1185">Reference proteome</keyword>
<sequence length="436" mass="45628">MEEIDMNEKNPFDSIPEDPNFVLVNPDEPDVNPQVWSETKGGTEGVFTGEKKAPRKKPSPRPKASDSPYVTKRFLAVALVLAVIFSSALGAFLGSRMSGGGSYSNLDSNNSLESATGSKLTIQQIYKKNADAVVEISTEVPTKSVLGNSVSQGAGSGVIVNKKGYIATNYHVIEGAKKITVRLRNGRSRSASVVGYDEGNDIAVLKIGGSGYTAATIGKSKKVQVGDLAVAIGNPLGQLGGTTTSGIISALDRQLSINGKKLTLLQTDTAINPGNSGGGLFNGKGELIGLVVAKGSGTGIEGLGFAIPVDTAAPIIDDIIKNGTIVEKPAAGISIFDVTEDQKAEYNVDKAGVYIHEVYGSHAKKAGLKSGDRITKLDGKKVTSSNGLIQAIQKKKVGDAVTFTVERNGKEVTAKVKLEKASQFENQTEDSSQGEQ</sequence>
<keyword evidence="3" id="KW-0378">Hydrolase</keyword>
<dbReference type="GO" id="GO:0006508">
    <property type="term" value="P:proteolysis"/>
    <property type="evidence" value="ECO:0007669"/>
    <property type="project" value="UniProtKB-KW"/>
</dbReference>
<evidence type="ECO:0000256" key="2">
    <source>
        <dbReference type="ARBA" id="ARBA00022670"/>
    </source>
</evidence>
<dbReference type="PRINTS" id="PR00834">
    <property type="entry name" value="PROTEASES2C"/>
</dbReference>
<evidence type="ECO:0000256" key="1">
    <source>
        <dbReference type="ARBA" id="ARBA00010541"/>
    </source>
</evidence>
<dbReference type="EMBL" id="VUNA01000019">
    <property type="protein sequence ID" value="MST71294.1"/>
    <property type="molecule type" value="Genomic_DNA"/>
</dbReference>
<evidence type="ECO:0000259" key="6">
    <source>
        <dbReference type="SMART" id="SM00228"/>
    </source>
</evidence>
<dbReference type="SUPFAM" id="SSF50494">
    <property type="entry name" value="Trypsin-like serine proteases"/>
    <property type="match status" value="1"/>
</dbReference>
<dbReference type="InterPro" id="IPR001478">
    <property type="entry name" value="PDZ"/>
</dbReference>
<dbReference type="Proteomes" id="UP000469424">
    <property type="component" value="Unassembled WGS sequence"/>
</dbReference>
<gene>
    <name evidence="7" type="ORF">FYJ65_08250</name>
</gene>
<feature type="compositionally biased region" description="Basic and acidic residues" evidence="4">
    <location>
        <begin position="1"/>
        <end position="11"/>
    </location>
</feature>
<evidence type="ECO:0000256" key="5">
    <source>
        <dbReference type="SAM" id="Phobius"/>
    </source>
</evidence>
<dbReference type="InterPro" id="IPR001940">
    <property type="entry name" value="Peptidase_S1C"/>
</dbReference>
<dbReference type="Pfam" id="PF13365">
    <property type="entry name" value="Trypsin_2"/>
    <property type="match status" value="1"/>
</dbReference>
<dbReference type="PANTHER" id="PTHR43343">
    <property type="entry name" value="PEPTIDASE S12"/>
    <property type="match status" value="1"/>
</dbReference>
<protein>
    <submittedName>
        <fullName evidence="7">PDZ domain-containing protein</fullName>
    </submittedName>
</protein>
<evidence type="ECO:0000256" key="4">
    <source>
        <dbReference type="SAM" id="MobiDB-lite"/>
    </source>
</evidence>